<accession>A0A840UXU8</accession>
<evidence type="ECO:0000256" key="10">
    <source>
        <dbReference type="ARBA" id="ARBA00048721"/>
    </source>
</evidence>
<protein>
    <recommendedName>
        <fullName evidence="11">Probable nicotinate-nucleotide adenylyltransferase</fullName>
        <ecNumber evidence="11">2.7.7.18</ecNumber>
    </recommendedName>
    <alternativeName>
        <fullName evidence="11">Deamido-NAD(+) diphosphorylase</fullName>
    </alternativeName>
    <alternativeName>
        <fullName evidence="11">Deamido-NAD(+) pyrophosphorylase</fullName>
    </alternativeName>
    <alternativeName>
        <fullName evidence="11">Nicotinate mononucleotide adenylyltransferase</fullName>
        <shortName evidence="11">NaMN adenylyltransferase</shortName>
    </alternativeName>
</protein>
<keyword evidence="5 11" id="KW-0808">Transferase</keyword>
<evidence type="ECO:0000256" key="1">
    <source>
        <dbReference type="ARBA" id="ARBA00002324"/>
    </source>
</evidence>
<evidence type="ECO:0000313" key="13">
    <source>
        <dbReference type="EMBL" id="MBB5350977.1"/>
    </source>
</evidence>
<keyword evidence="14" id="KW-1185">Reference proteome</keyword>
<comment type="similarity">
    <text evidence="3 11">Belongs to the NadD family.</text>
</comment>
<dbReference type="PANTHER" id="PTHR39321">
    <property type="entry name" value="NICOTINATE-NUCLEOTIDE ADENYLYLTRANSFERASE-RELATED"/>
    <property type="match status" value="1"/>
</dbReference>
<dbReference type="SUPFAM" id="SSF52374">
    <property type="entry name" value="Nucleotidylyl transferase"/>
    <property type="match status" value="1"/>
</dbReference>
<sequence>MIRFSVSYSLSFNSLIFPNSQHSLADCPFRKSLLRSGTMTPSASHSTRIALFGGSFDPVHDGHIEISRRAMDQAALDRVIFLPCRISPHKADGPLPASGEDRLELLRLATADLPWATIDDFDLTAPPPSYSFRTVEEMTRRHPEAKLFWLLGRDQWEALPRWKEPERLARSVEFLVFSREGAPVPRPGWSMQALQGVHPASSTAIRRALAAGRPPDHLHPAVLAAIRARGLYGVADLA</sequence>
<dbReference type="EMBL" id="JACHFD010000004">
    <property type="protein sequence ID" value="MBB5350977.1"/>
    <property type="molecule type" value="Genomic_DNA"/>
</dbReference>
<keyword evidence="6 11" id="KW-0548">Nucleotidyltransferase</keyword>
<keyword evidence="8 11" id="KW-0067">ATP-binding</keyword>
<comment type="catalytic activity">
    <reaction evidence="10 11">
        <text>nicotinate beta-D-ribonucleotide + ATP + H(+) = deamido-NAD(+) + diphosphate</text>
        <dbReference type="Rhea" id="RHEA:22860"/>
        <dbReference type="ChEBI" id="CHEBI:15378"/>
        <dbReference type="ChEBI" id="CHEBI:30616"/>
        <dbReference type="ChEBI" id="CHEBI:33019"/>
        <dbReference type="ChEBI" id="CHEBI:57502"/>
        <dbReference type="ChEBI" id="CHEBI:58437"/>
        <dbReference type="EC" id="2.7.7.18"/>
    </reaction>
</comment>
<evidence type="ECO:0000256" key="4">
    <source>
        <dbReference type="ARBA" id="ARBA00022642"/>
    </source>
</evidence>
<dbReference type="PANTHER" id="PTHR39321:SF3">
    <property type="entry name" value="PHOSPHOPANTETHEINE ADENYLYLTRANSFERASE"/>
    <property type="match status" value="1"/>
</dbReference>
<evidence type="ECO:0000256" key="8">
    <source>
        <dbReference type="ARBA" id="ARBA00022840"/>
    </source>
</evidence>
<evidence type="ECO:0000256" key="2">
    <source>
        <dbReference type="ARBA" id="ARBA00005019"/>
    </source>
</evidence>
<dbReference type="InterPro" id="IPR005248">
    <property type="entry name" value="NadD/NMNAT"/>
</dbReference>
<gene>
    <name evidence="11" type="primary">nadD</name>
    <name evidence="13" type="ORF">HNR46_001211</name>
</gene>
<reference evidence="13 14" key="1">
    <citation type="submission" date="2020-08" db="EMBL/GenBank/DDBJ databases">
        <title>Genomic Encyclopedia of Type Strains, Phase IV (KMG-IV): sequencing the most valuable type-strain genomes for metagenomic binning, comparative biology and taxonomic classification.</title>
        <authorList>
            <person name="Goeker M."/>
        </authorList>
    </citation>
    <scope>NUCLEOTIDE SEQUENCE [LARGE SCALE GENOMIC DNA]</scope>
    <source>
        <strain evidence="13 14">YC6886</strain>
    </source>
</reference>
<dbReference type="Pfam" id="PF01467">
    <property type="entry name" value="CTP_transf_like"/>
    <property type="match status" value="1"/>
</dbReference>
<dbReference type="GO" id="GO:0009435">
    <property type="term" value="P:NAD+ biosynthetic process"/>
    <property type="evidence" value="ECO:0007669"/>
    <property type="project" value="UniProtKB-UniRule"/>
</dbReference>
<dbReference type="Proteomes" id="UP000557717">
    <property type="component" value="Unassembled WGS sequence"/>
</dbReference>
<dbReference type="NCBIfam" id="TIGR00482">
    <property type="entry name" value="nicotinate (nicotinamide) nucleotide adenylyltransferase"/>
    <property type="match status" value="1"/>
</dbReference>
<feature type="domain" description="Cytidyltransferase-like" evidence="12">
    <location>
        <begin position="51"/>
        <end position="207"/>
    </location>
</feature>
<organism evidence="13 14">
    <name type="scientific">Haloferula luteola</name>
    <dbReference type="NCBI Taxonomy" id="595692"/>
    <lineage>
        <taxon>Bacteria</taxon>
        <taxon>Pseudomonadati</taxon>
        <taxon>Verrucomicrobiota</taxon>
        <taxon>Verrucomicrobiia</taxon>
        <taxon>Verrucomicrobiales</taxon>
        <taxon>Verrucomicrobiaceae</taxon>
        <taxon>Haloferula</taxon>
    </lineage>
</organism>
<evidence type="ECO:0000256" key="7">
    <source>
        <dbReference type="ARBA" id="ARBA00022741"/>
    </source>
</evidence>
<dbReference type="HAMAP" id="MF_00244">
    <property type="entry name" value="NaMN_adenylyltr"/>
    <property type="match status" value="1"/>
</dbReference>
<dbReference type="InterPro" id="IPR004821">
    <property type="entry name" value="Cyt_trans-like"/>
</dbReference>
<evidence type="ECO:0000256" key="5">
    <source>
        <dbReference type="ARBA" id="ARBA00022679"/>
    </source>
</evidence>
<dbReference type="RefSeq" id="WP_184016728.1">
    <property type="nucleotide sequence ID" value="NZ_JACHFD010000004.1"/>
</dbReference>
<dbReference type="InterPro" id="IPR014729">
    <property type="entry name" value="Rossmann-like_a/b/a_fold"/>
</dbReference>
<evidence type="ECO:0000256" key="9">
    <source>
        <dbReference type="ARBA" id="ARBA00023027"/>
    </source>
</evidence>
<evidence type="ECO:0000256" key="6">
    <source>
        <dbReference type="ARBA" id="ARBA00022695"/>
    </source>
</evidence>
<keyword evidence="4 11" id="KW-0662">Pyridine nucleotide biosynthesis</keyword>
<name>A0A840UXU8_9BACT</name>
<dbReference type="AlphaFoldDB" id="A0A840UXU8"/>
<dbReference type="UniPathway" id="UPA00253">
    <property type="reaction ID" value="UER00332"/>
</dbReference>
<comment type="function">
    <text evidence="1 11">Catalyzes the reversible adenylation of nicotinate mononucleotide (NaMN) to nicotinic acid adenine dinucleotide (NaAD).</text>
</comment>
<proteinExistence type="inferred from homology"/>
<dbReference type="CDD" id="cd02165">
    <property type="entry name" value="NMNAT"/>
    <property type="match status" value="1"/>
</dbReference>
<evidence type="ECO:0000259" key="12">
    <source>
        <dbReference type="Pfam" id="PF01467"/>
    </source>
</evidence>
<dbReference type="EC" id="2.7.7.18" evidence="11"/>
<dbReference type="Gene3D" id="3.40.50.620">
    <property type="entry name" value="HUPs"/>
    <property type="match status" value="1"/>
</dbReference>
<dbReference type="NCBIfam" id="TIGR00125">
    <property type="entry name" value="cyt_tran_rel"/>
    <property type="match status" value="1"/>
</dbReference>
<evidence type="ECO:0000313" key="14">
    <source>
        <dbReference type="Proteomes" id="UP000557717"/>
    </source>
</evidence>
<keyword evidence="9 11" id="KW-0520">NAD</keyword>
<comment type="caution">
    <text evidence="13">The sequence shown here is derived from an EMBL/GenBank/DDBJ whole genome shotgun (WGS) entry which is preliminary data.</text>
</comment>
<dbReference type="GO" id="GO:0004515">
    <property type="term" value="F:nicotinate-nucleotide adenylyltransferase activity"/>
    <property type="evidence" value="ECO:0007669"/>
    <property type="project" value="UniProtKB-UniRule"/>
</dbReference>
<evidence type="ECO:0000256" key="3">
    <source>
        <dbReference type="ARBA" id="ARBA00009014"/>
    </source>
</evidence>
<comment type="pathway">
    <text evidence="2 11">Cofactor biosynthesis; NAD(+) biosynthesis; deamido-NAD(+) from nicotinate D-ribonucleotide: step 1/1.</text>
</comment>
<evidence type="ECO:0000256" key="11">
    <source>
        <dbReference type="HAMAP-Rule" id="MF_00244"/>
    </source>
</evidence>
<dbReference type="GO" id="GO:0005524">
    <property type="term" value="F:ATP binding"/>
    <property type="evidence" value="ECO:0007669"/>
    <property type="project" value="UniProtKB-KW"/>
</dbReference>
<keyword evidence="7 11" id="KW-0547">Nucleotide-binding</keyword>